<accession>A0A2P2BRX2</accession>
<dbReference type="EMBL" id="LN650648">
    <property type="protein sequence ID" value="CEI73121.1"/>
    <property type="molecule type" value="Genomic_DNA"/>
</dbReference>
<feature type="domain" description="PepSY" evidence="1">
    <location>
        <begin position="33"/>
        <end position="90"/>
    </location>
</feature>
<gene>
    <name evidence="2" type="ORF">FRIFI_1587</name>
</gene>
<keyword evidence="3" id="KW-1185">Reference proteome</keyword>
<dbReference type="RefSeq" id="WP_092925483.1">
    <property type="nucleotide sequence ID" value="NZ_FJTZ01000012.1"/>
</dbReference>
<sequence>MKFNKSVAIGLGVIVICGAGLSYWLMRNSDAVLSQEQAQEIILQKVPNGNIVEIAYENDDTPKYNSKVSKDNVVYEVDVDAKTGDIVEYEQEIIQNNNTNNKTNNSSEKLISEKEAKDIMLKKVPDATIKSIHLDKDHDGDEYKGVLVKGNEKYEITVNAKTKEVKEFSHEMISKSDKEYGQLEIND</sequence>
<dbReference type="Pfam" id="PF03413">
    <property type="entry name" value="PepSY"/>
    <property type="match status" value="2"/>
</dbReference>
<reference evidence="2 3" key="1">
    <citation type="submission" date="2014-09" db="EMBL/GenBank/DDBJ databases">
        <authorList>
            <person name="Hornung B.V."/>
        </authorList>
    </citation>
    <scope>NUCLEOTIDE SEQUENCE [LARGE SCALE GENOMIC DNA]</scope>
    <source>
        <strain evidence="2 3">FRIFI</strain>
    </source>
</reference>
<evidence type="ECO:0000313" key="3">
    <source>
        <dbReference type="Proteomes" id="UP000245695"/>
    </source>
</evidence>
<proteinExistence type="predicted"/>
<protein>
    <submittedName>
        <fullName evidence="2">Peptidase propeptide and YPEB domain</fullName>
    </submittedName>
</protein>
<dbReference type="Proteomes" id="UP000245695">
    <property type="component" value="Chromosome 1"/>
</dbReference>
<feature type="domain" description="PepSY" evidence="1">
    <location>
        <begin position="111"/>
        <end position="165"/>
    </location>
</feature>
<evidence type="ECO:0000313" key="2">
    <source>
        <dbReference type="EMBL" id="CEI73121.1"/>
    </source>
</evidence>
<dbReference type="KEGG" id="rhom:FRIFI_1587"/>
<dbReference type="Gene3D" id="3.10.450.40">
    <property type="match status" value="2"/>
</dbReference>
<evidence type="ECO:0000259" key="1">
    <source>
        <dbReference type="Pfam" id="PF03413"/>
    </source>
</evidence>
<name>A0A2P2BRX2_9FIRM</name>
<dbReference type="InterPro" id="IPR025711">
    <property type="entry name" value="PepSY"/>
</dbReference>
<dbReference type="AlphaFoldDB" id="A0A2P2BRX2"/>
<organism evidence="2 3">
    <name type="scientific">Romboutsia hominis</name>
    <dbReference type="NCBI Taxonomy" id="1507512"/>
    <lineage>
        <taxon>Bacteria</taxon>
        <taxon>Bacillati</taxon>
        <taxon>Bacillota</taxon>
        <taxon>Clostridia</taxon>
        <taxon>Peptostreptococcales</taxon>
        <taxon>Peptostreptococcaceae</taxon>
        <taxon>Romboutsia</taxon>
    </lineage>
</organism>